<comment type="caution">
    <text evidence="6">The sequence shown here is derived from an EMBL/GenBank/DDBJ whole genome shotgun (WGS) entry which is preliminary data.</text>
</comment>
<protein>
    <recommendedName>
        <fullName evidence="5">Glutaredoxin domain-containing protein</fullName>
    </recommendedName>
</protein>
<evidence type="ECO:0000313" key="7">
    <source>
        <dbReference type="Proteomes" id="UP000326396"/>
    </source>
</evidence>
<evidence type="ECO:0000256" key="1">
    <source>
        <dbReference type="ARBA" id="ARBA00004496"/>
    </source>
</evidence>
<comment type="subcellular location">
    <subcellularLocation>
        <location evidence="1">Cytoplasm</location>
    </subcellularLocation>
</comment>
<dbReference type="InterPro" id="IPR036249">
    <property type="entry name" value="Thioredoxin-like_sf"/>
</dbReference>
<dbReference type="PROSITE" id="PS51354">
    <property type="entry name" value="GLUTAREDOXIN_2"/>
    <property type="match status" value="1"/>
</dbReference>
<name>A0A5N6NBB4_9ASTR</name>
<organism evidence="6 7">
    <name type="scientific">Mikania micrantha</name>
    <name type="common">bitter vine</name>
    <dbReference type="NCBI Taxonomy" id="192012"/>
    <lineage>
        <taxon>Eukaryota</taxon>
        <taxon>Viridiplantae</taxon>
        <taxon>Streptophyta</taxon>
        <taxon>Embryophyta</taxon>
        <taxon>Tracheophyta</taxon>
        <taxon>Spermatophyta</taxon>
        <taxon>Magnoliopsida</taxon>
        <taxon>eudicotyledons</taxon>
        <taxon>Gunneridae</taxon>
        <taxon>Pentapetalae</taxon>
        <taxon>asterids</taxon>
        <taxon>campanulids</taxon>
        <taxon>Asterales</taxon>
        <taxon>Asteraceae</taxon>
        <taxon>Asteroideae</taxon>
        <taxon>Heliantheae alliance</taxon>
        <taxon>Eupatorieae</taxon>
        <taxon>Mikania</taxon>
    </lineage>
</organism>
<dbReference type="InterPro" id="IPR002109">
    <property type="entry name" value="Glutaredoxin"/>
</dbReference>
<proteinExistence type="inferred from homology"/>
<evidence type="ECO:0000256" key="4">
    <source>
        <dbReference type="ARBA" id="ARBA00023284"/>
    </source>
</evidence>
<gene>
    <name evidence="6" type="ORF">E3N88_22111</name>
</gene>
<dbReference type="SUPFAM" id="SSF52833">
    <property type="entry name" value="Thioredoxin-like"/>
    <property type="match status" value="1"/>
</dbReference>
<sequence>MLNIYQKEILIFVRATVTAYGLDKKASSVSKKNVLMFYLSYGIFDVSLLTIKEDNFKCLSLLVTRGINNSFHKMDKIQTLISENGIVIFSKTTCCLSYVVTTLFHELGVEPVVHELDHDPEGWKIEKALVNQGCNSPPVPAVYIGGKLVGSTNEVMSLHLRGDLIPLIRPYQTLG</sequence>
<evidence type="ECO:0000256" key="2">
    <source>
        <dbReference type="ARBA" id="ARBA00007568"/>
    </source>
</evidence>
<dbReference type="GO" id="GO:0005737">
    <property type="term" value="C:cytoplasm"/>
    <property type="evidence" value="ECO:0007669"/>
    <property type="project" value="UniProtKB-SubCell"/>
</dbReference>
<evidence type="ECO:0000259" key="5">
    <source>
        <dbReference type="Pfam" id="PF00462"/>
    </source>
</evidence>
<dbReference type="Gene3D" id="3.40.30.10">
    <property type="entry name" value="Glutaredoxin"/>
    <property type="match status" value="1"/>
</dbReference>
<dbReference type="CDD" id="cd03419">
    <property type="entry name" value="GRX_GRXh_1_2_like"/>
    <property type="match status" value="1"/>
</dbReference>
<dbReference type="EMBL" id="SZYD01000012">
    <property type="protein sequence ID" value="KAD4584510.1"/>
    <property type="molecule type" value="Genomic_DNA"/>
</dbReference>
<feature type="domain" description="Glutaredoxin" evidence="5">
    <location>
        <begin position="86"/>
        <end position="149"/>
    </location>
</feature>
<dbReference type="AlphaFoldDB" id="A0A5N6NBB4"/>
<keyword evidence="3" id="KW-0963">Cytoplasm</keyword>
<keyword evidence="4" id="KW-0676">Redox-active center</keyword>
<accession>A0A5N6NBB4</accession>
<comment type="similarity">
    <text evidence="2">Belongs to the glutaredoxin family. CC-type subfamily.</text>
</comment>
<dbReference type="InterPro" id="IPR011905">
    <property type="entry name" value="GlrX-like_pln_2"/>
</dbReference>
<reference evidence="6 7" key="1">
    <citation type="submission" date="2019-05" db="EMBL/GenBank/DDBJ databases">
        <title>Mikania micrantha, genome provides insights into the molecular mechanism of rapid growth.</title>
        <authorList>
            <person name="Liu B."/>
        </authorList>
    </citation>
    <scope>NUCLEOTIDE SEQUENCE [LARGE SCALE GENOMIC DNA]</scope>
    <source>
        <strain evidence="6">NLD-2019</strain>
        <tissue evidence="6">Leaf</tissue>
    </source>
</reference>
<dbReference type="NCBIfam" id="TIGR02189">
    <property type="entry name" value="GlrX-like_plant"/>
    <property type="match status" value="1"/>
</dbReference>
<dbReference type="PANTHER" id="PTHR10168">
    <property type="entry name" value="GLUTAREDOXIN"/>
    <property type="match status" value="1"/>
</dbReference>
<dbReference type="Proteomes" id="UP000326396">
    <property type="component" value="Linkage Group LG2"/>
</dbReference>
<dbReference type="Pfam" id="PF00462">
    <property type="entry name" value="Glutaredoxin"/>
    <property type="match status" value="1"/>
</dbReference>
<dbReference type="OrthoDB" id="418495at2759"/>
<evidence type="ECO:0000256" key="3">
    <source>
        <dbReference type="ARBA" id="ARBA00022490"/>
    </source>
</evidence>
<keyword evidence="7" id="KW-1185">Reference proteome</keyword>
<evidence type="ECO:0000313" key="6">
    <source>
        <dbReference type="EMBL" id="KAD4584510.1"/>
    </source>
</evidence>